<dbReference type="SUPFAM" id="SSF55277">
    <property type="entry name" value="GYF domain"/>
    <property type="match status" value="1"/>
</dbReference>
<comment type="caution">
    <text evidence="3">The sequence shown here is derived from an EMBL/GenBank/DDBJ whole genome shotgun (WGS) entry which is preliminary data.</text>
</comment>
<dbReference type="PROSITE" id="PS50829">
    <property type="entry name" value="GYF"/>
    <property type="match status" value="1"/>
</dbReference>
<evidence type="ECO:0000313" key="4">
    <source>
        <dbReference type="Proteomes" id="UP000326759"/>
    </source>
</evidence>
<dbReference type="EMBL" id="SEYY01004459">
    <property type="protein sequence ID" value="KAB7503781.1"/>
    <property type="molecule type" value="Genomic_DNA"/>
</dbReference>
<evidence type="ECO:0000259" key="2">
    <source>
        <dbReference type="PROSITE" id="PS50829"/>
    </source>
</evidence>
<dbReference type="PANTHER" id="PTHR13138:SF3">
    <property type="entry name" value="CD2 ANTIGEN CYTOPLASMIC TAIL-BINDING PROTEIN 2"/>
    <property type="match status" value="1"/>
</dbReference>
<feature type="region of interest" description="Disordered" evidence="1">
    <location>
        <begin position="124"/>
        <end position="160"/>
    </location>
</feature>
<dbReference type="OrthoDB" id="331341at2759"/>
<gene>
    <name evidence="3" type="primary">holn1</name>
    <name evidence="3" type="ORF">Anas_10352</name>
</gene>
<feature type="compositionally biased region" description="Polar residues" evidence="1">
    <location>
        <begin position="1"/>
        <end position="20"/>
    </location>
</feature>
<dbReference type="PANTHER" id="PTHR13138">
    <property type="entry name" value="PROTEIN LIN1"/>
    <property type="match status" value="1"/>
</dbReference>
<protein>
    <submittedName>
        <fullName evidence="3">CD2 antigen cytoplasmic tail-binding protein 2-like protein</fullName>
    </submittedName>
</protein>
<dbReference type="InterPro" id="IPR003169">
    <property type="entry name" value="GYF"/>
</dbReference>
<name>A0A5N5TB19_9CRUS</name>
<evidence type="ECO:0000256" key="1">
    <source>
        <dbReference type="SAM" id="MobiDB-lite"/>
    </source>
</evidence>
<reference evidence="3 4" key="1">
    <citation type="journal article" date="2019" name="PLoS Biol.">
        <title>Sex chromosomes control vertical transmission of feminizing Wolbachia symbionts in an isopod.</title>
        <authorList>
            <person name="Becking T."/>
            <person name="Chebbi M.A."/>
            <person name="Giraud I."/>
            <person name="Moumen B."/>
            <person name="Laverre T."/>
            <person name="Caubet Y."/>
            <person name="Peccoud J."/>
            <person name="Gilbert C."/>
            <person name="Cordaux R."/>
        </authorList>
    </citation>
    <scope>NUCLEOTIDE SEQUENCE [LARGE SCALE GENOMIC DNA]</scope>
    <source>
        <strain evidence="3">ANa2</strain>
        <tissue evidence="3">Whole body excluding digestive tract and cuticle</tissue>
    </source>
</reference>
<organism evidence="3 4">
    <name type="scientific">Armadillidium nasatum</name>
    <dbReference type="NCBI Taxonomy" id="96803"/>
    <lineage>
        <taxon>Eukaryota</taxon>
        <taxon>Metazoa</taxon>
        <taxon>Ecdysozoa</taxon>
        <taxon>Arthropoda</taxon>
        <taxon>Crustacea</taxon>
        <taxon>Multicrustacea</taxon>
        <taxon>Malacostraca</taxon>
        <taxon>Eumalacostraca</taxon>
        <taxon>Peracarida</taxon>
        <taxon>Isopoda</taxon>
        <taxon>Oniscidea</taxon>
        <taxon>Crinocheta</taxon>
        <taxon>Armadillidiidae</taxon>
        <taxon>Armadillidium</taxon>
    </lineage>
</organism>
<feature type="compositionally biased region" description="Basic and acidic residues" evidence="1">
    <location>
        <begin position="145"/>
        <end position="160"/>
    </location>
</feature>
<feature type="region of interest" description="Disordered" evidence="1">
    <location>
        <begin position="1"/>
        <end position="22"/>
    </location>
</feature>
<dbReference type="AlphaFoldDB" id="A0A5N5TB19"/>
<dbReference type="InterPro" id="IPR035445">
    <property type="entry name" value="GYF-like_dom_sf"/>
</dbReference>
<sequence length="205" mass="23821">MVQTPESDSGDESSLTPIQSHQEKESLIEIYEEIFPFLREGESISKSLKRLSGNTKRLTSAERWKLKKQGKLPSENGGNMEEFLKLTELINKVILKGNMDIYQETYEMIKLKIERFRKPVTSEPSMDMFSDDVTSATKDSQNASADKDKESENSEKKDTFDEVKWEFKWENNDEAKTHGPFTTQQMIKWKESDYFKKGVYKTGFN</sequence>
<dbReference type="Gene3D" id="3.30.1490.40">
    <property type="match status" value="1"/>
</dbReference>
<proteinExistence type="predicted"/>
<dbReference type="GO" id="GO:0005682">
    <property type="term" value="C:U5 snRNP"/>
    <property type="evidence" value="ECO:0007669"/>
    <property type="project" value="InterPro"/>
</dbReference>
<dbReference type="Proteomes" id="UP000326759">
    <property type="component" value="Unassembled WGS sequence"/>
</dbReference>
<evidence type="ECO:0000313" key="3">
    <source>
        <dbReference type="EMBL" id="KAB7503781.1"/>
    </source>
</evidence>
<feature type="domain" description="GYF" evidence="2">
    <location>
        <begin position="162"/>
        <end position="205"/>
    </location>
</feature>
<feature type="compositionally biased region" description="Polar residues" evidence="1">
    <location>
        <begin position="132"/>
        <end position="143"/>
    </location>
</feature>
<keyword evidence="4" id="KW-1185">Reference proteome</keyword>
<dbReference type="InterPro" id="IPR039905">
    <property type="entry name" value="CD2BP2/Lin1"/>
</dbReference>
<accession>A0A5N5TB19</accession>
<dbReference type="Pfam" id="PF02213">
    <property type="entry name" value="GYF"/>
    <property type="match status" value="1"/>
</dbReference>